<feature type="coiled-coil region" evidence="1">
    <location>
        <begin position="349"/>
        <end position="401"/>
    </location>
</feature>
<protein>
    <recommendedName>
        <fullName evidence="5">Condensin complex subunit 1 C-terminal domain-containing protein</fullName>
    </recommendedName>
</protein>
<organism evidence="3 4">
    <name type="scientific">Muiribacterium halophilum</name>
    <dbReference type="NCBI Taxonomy" id="2053465"/>
    <lineage>
        <taxon>Bacteria</taxon>
        <taxon>Candidatus Muiribacteriota</taxon>
        <taxon>Candidatus Muiribacteriia</taxon>
        <taxon>Candidatus Muiribacteriales</taxon>
        <taxon>Candidatus Muiribacteriaceae</taxon>
        <taxon>Candidatus Muiribacterium</taxon>
    </lineage>
</organism>
<evidence type="ECO:0008006" key="5">
    <source>
        <dbReference type="Google" id="ProtNLM"/>
    </source>
</evidence>
<keyword evidence="1" id="KW-0175">Coiled coil</keyword>
<name>A0A2N5ZK09_MUIH1</name>
<evidence type="ECO:0000313" key="4">
    <source>
        <dbReference type="Proteomes" id="UP000234857"/>
    </source>
</evidence>
<reference evidence="3 4" key="1">
    <citation type="submission" date="2017-11" db="EMBL/GenBank/DDBJ databases">
        <title>Genome-resolved metagenomics identifies genetic mobility, metabolic interactions, and unexpected diversity in perchlorate-reducing communities.</title>
        <authorList>
            <person name="Barnum T.P."/>
            <person name="Figueroa I.A."/>
            <person name="Carlstrom C.I."/>
            <person name="Lucas L.N."/>
            <person name="Engelbrektson A.L."/>
            <person name="Coates J.D."/>
        </authorList>
    </citation>
    <scope>NUCLEOTIDE SEQUENCE [LARGE SCALE GENOMIC DNA]</scope>
    <source>
        <strain evidence="3">BM706</strain>
    </source>
</reference>
<accession>A0A2N5ZK09</accession>
<evidence type="ECO:0000313" key="3">
    <source>
        <dbReference type="EMBL" id="PLX19035.1"/>
    </source>
</evidence>
<dbReference type="Pfam" id="PF13646">
    <property type="entry name" value="HEAT_2"/>
    <property type="match status" value="1"/>
</dbReference>
<sequence>MVEFINQFFIDIESKDPDIRKKAIIKFTKEMLYSVQALYDISLIEEDDKVKYYANRAIEMFTEKLNEFKLINSQDIVDLSEPQEETSEKKHKDIDFNSFVELLKSDNAKIKIDTIKRGLSSLKPKLILPYLKETLFGETDQFVISFLVKSIGYIGGKNEIPLLVKYLKDQDPRIRANAIECLEFIKEPEIYKHLVPLLRDKNPRVIANAAKALQKYGRSNVVELLAKMIKLPKREMRDSAIFALAKIITANTGMILIEHYKNEEELELLSKIEKSVLNMIEKGIKELEKPLKEEMLVKKRKIKDDINKSSIDINEIKIDDEINVIKDIQEPEEEITKIPEELMIKEIDSDELEEIKKASSQENNQAKETIIVDDSIDFTPVNEKEDDKADEADQLDSLISELETIDNSQSIIPENNLNIDETEKIIEIDTSDSEDVDISSFIADTPSEPEEDNTINIETPQEEETAPVSVDENVIEIDTSDSEDVDLSSFIADTPSEPEEDNTINIETPQEEETAPV</sequence>
<dbReference type="EMBL" id="PKTG01000042">
    <property type="protein sequence ID" value="PLX19035.1"/>
    <property type="molecule type" value="Genomic_DNA"/>
</dbReference>
<dbReference type="AlphaFoldDB" id="A0A2N5ZK09"/>
<proteinExistence type="predicted"/>
<dbReference type="Gene3D" id="1.25.10.10">
    <property type="entry name" value="Leucine-rich Repeat Variant"/>
    <property type="match status" value="1"/>
</dbReference>
<dbReference type="InterPro" id="IPR011989">
    <property type="entry name" value="ARM-like"/>
</dbReference>
<evidence type="ECO:0000256" key="2">
    <source>
        <dbReference type="SAM" id="MobiDB-lite"/>
    </source>
</evidence>
<feature type="region of interest" description="Disordered" evidence="2">
    <location>
        <begin position="442"/>
        <end position="517"/>
    </location>
</feature>
<comment type="caution">
    <text evidence="3">The sequence shown here is derived from an EMBL/GenBank/DDBJ whole genome shotgun (WGS) entry which is preliminary data.</text>
</comment>
<dbReference type="SUPFAM" id="SSF48371">
    <property type="entry name" value="ARM repeat"/>
    <property type="match status" value="1"/>
</dbReference>
<gene>
    <name evidence="3" type="ORF">C0601_02795</name>
</gene>
<dbReference type="InterPro" id="IPR016024">
    <property type="entry name" value="ARM-type_fold"/>
</dbReference>
<evidence type="ECO:0000256" key="1">
    <source>
        <dbReference type="SAM" id="Coils"/>
    </source>
</evidence>
<feature type="non-terminal residue" evidence="3">
    <location>
        <position position="517"/>
    </location>
</feature>
<dbReference type="Proteomes" id="UP000234857">
    <property type="component" value="Unassembled WGS sequence"/>
</dbReference>
<feature type="compositionally biased region" description="Acidic residues" evidence="2">
    <location>
        <begin position="473"/>
        <end position="486"/>
    </location>
</feature>